<evidence type="ECO:0000313" key="3">
    <source>
        <dbReference type="Proteomes" id="UP000430120"/>
    </source>
</evidence>
<accession>A0A643FDF2</accession>
<keyword evidence="3" id="KW-1185">Reference proteome</keyword>
<evidence type="ECO:0008006" key="4">
    <source>
        <dbReference type="Google" id="ProtNLM"/>
    </source>
</evidence>
<dbReference type="EMBL" id="VZPB01000013">
    <property type="protein sequence ID" value="KAB0583544.1"/>
    <property type="molecule type" value="Genomic_DNA"/>
</dbReference>
<protein>
    <recommendedName>
        <fullName evidence="4">Helix-turn-helix domain-containing protein</fullName>
    </recommendedName>
</protein>
<name>A0A643FDF2_IDEDE</name>
<reference evidence="2 3" key="1">
    <citation type="submission" date="2019-09" db="EMBL/GenBank/DDBJ databases">
        <title>Draft genome sequences of 48 bacterial type strains from the CCUG.</title>
        <authorList>
            <person name="Tunovic T."/>
            <person name="Pineiro-Iglesias B."/>
            <person name="Unosson C."/>
            <person name="Inganas E."/>
            <person name="Ohlen M."/>
            <person name="Cardew S."/>
            <person name="Jensie-Markopoulos S."/>
            <person name="Salva-Serra F."/>
            <person name="Jaen-Luchoro D."/>
            <person name="Karlsson R."/>
            <person name="Svensson-Stadler L."/>
            <person name="Chun J."/>
            <person name="Moore E."/>
        </authorList>
    </citation>
    <scope>NUCLEOTIDE SEQUENCE [LARGE SCALE GENOMIC DNA]</scope>
    <source>
        <strain evidence="2 3">CCUG 30977</strain>
    </source>
</reference>
<dbReference type="OrthoDB" id="8898949at2"/>
<evidence type="ECO:0000256" key="1">
    <source>
        <dbReference type="SAM" id="MobiDB-lite"/>
    </source>
</evidence>
<dbReference type="Proteomes" id="UP000430120">
    <property type="component" value="Unassembled WGS sequence"/>
</dbReference>
<feature type="region of interest" description="Disordered" evidence="1">
    <location>
        <begin position="115"/>
        <end position="139"/>
    </location>
</feature>
<dbReference type="Pfam" id="PF13730">
    <property type="entry name" value="HTH_36"/>
    <property type="match status" value="1"/>
</dbReference>
<comment type="caution">
    <text evidence="2">The sequence shown here is derived from an EMBL/GenBank/DDBJ whole genome shotgun (WGS) entry which is preliminary data.</text>
</comment>
<sequence length="235" mass="25146">MLLALADHSDDHGNSYPSVATLARKCRMKSRNANYILAALQASGELCVVKNGAPRGTNLYRIMLASLGGNPLQGSAPLQAGASLQAVAPLHPVAAMQSGAATSAKGCMKPLQSLADEPSLNRQEPSKQDRSSSTTRPAAKTRAACLEGFDAFWGLYPNRKAKQDALKAWARLKPDPQLQALILQAVREQSQGADWRKEAGRFVPHAATWLNGGRWMDEPAGVTASHQQLDLQGVL</sequence>
<gene>
    <name evidence="2" type="ORF">F7Q92_07665</name>
</gene>
<evidence type="ECO:0000313" key="2">
    <source>
        <dbReference type="EMBL" id="KAB0583544.1"/>
    </source>
</evidence>
<organism evidence="2 3">
    <name type="scientific">Ideonella dechloratans</name>
    <dbReference type="NCBI Taxonomy" id="36863"/>
    <lineage>
        <taxon>Bacteria</taxon>
        <taxon>Pseudomonadati</taxon>
        <taxon>Pseudomonadota</taxon>
        <taxon>Betaproteobacteria</taxon>
        <taxon>Burkholderiales</taxon>
        <taxon>Sphaerotilaceae</taxon>
        <taxon>Ideonella</taxon>
    </lineage>
</organism>
<proteinExistence type="predicted"/>
<dbReference type="AlphaFoldDB" id="A0A643FDF2"/>